<evidence type="ECO:0000313" key="2">
    <source>
        <dbReference type="EMBL" id="KAK0584418.1"/>
    </source>
</evidence>
<proteinExistence type="predicted"/>
<organism evidence="2 3">
    <name type="scientific">Acer saccharum</name>
    <name type="common">Sugar maple</name>
    <dbReference type="NCBI Taxonomy" id="4024"/>
    <lineage>
        <taxon>Eukaryota</taxon>
        <taxon>Viridiplantae</taxon>
        <taxon>Streptophyta</taxon>
        <taxon>Embryophyta</taxon>
        <taxon>Tracheophyta</taxon>
        <taxon>Spermatophyta</taxon>
        <taxon>Magnoliopsida</taxon>
        <taxon>eudicotyledons</taxon>
        <taxon>Gunneridae</taxon>
        <taxon>Pentapetalae</taxon>
        <taxon>rosids</taxon>
        <taxon>malvids</taxon>
        <taxon>Sapindales</taxon>
        <taxon>Sapindaceae</taxon>
        <taxon>Hippocastanoideae</taxon>
        <taxon>Acereae</taxon>
        <taxon>Acer</taxon>
    </lineage>
</organism>
<feature type="region of interest" description="Disordered" evidence="1">
    <location>
        <begin position="56"/>
        <end position="82"/>
    </location>
</feature>
<name>A0AA39S2X5_ACESA</name>
<evidence type="ECO:0000256" key="1">
    <source>
        <dbReference type="SAM" id="MobiDB-lite"/>
    </source>
</evidence>
<accession>A0AA39S2X5</accession>
<reference evidence="2" key="2">
    <citation type="submission" date="2023-06" db="EMBL/GenBank/DDBJ databases">
        <authorList>
            <person name="Swenson N.G."/>
            <person name="Wegrzyn J.L."/>
            <person name="Mcevoy S.L."/>
        </authorList>
    </citation>
    <scope>NUCLEOTIDE SEQUENCE</scope>
    <source>
        <strain evidence="2">NS2018</strain>
        <tissue evidence="2">Leaf</tissue>
    </source>
</reference>
<protein>
    <submittedName>
        <fullName evidence="2">Uncharacterized protein</fullName>
    </submittedName>
</protein>
<dbReference type="Proteomes" id="UP001168877">
    <property type="component" value="Unassembled WGS sequence"/>
</dbReference>
<keyword evidence="3" id="KW-1185">Reference proteome</keyword>
<feature type="compositionally biased region" description="Polar residues" evidence="1">
    <location>
        <begin position="68"/>
        <end position="80"/>
    </location>
</feature>
<reference evidence="2" key="1">
    <citation type="journal article" date="2022" name="Plant J.">
        <title>Strategies of tolerance reflected in two North American maple genomes.</title>
        <authorList>
            <person name="McEvoy S.L."/>
            <person name="Sezen U.U."/>
            <person name="Trouern-Trend A."/>
            <person name="McMahon S.M."/>
            <person name="Schaberg P.G."/>
            <person name="Yang J."/>
            <person name="Wegrzyn J.L."/>
            <person name="Swenson N.G."/>
        </authorList>
    </citation>
    <scope>NUCLEOTIDE SEQUENCE</scope>
    <source>
        <strain evidence="2">NS2018</strain>
    </source>
</reference>
<comment type="caution">
    <text evidence="2">The sequence shown here is derived from an EMBL/GenBank/DDBJ whole genome shotgun (WGS) entry which is preliminary data.</text>
</comment>
<evidence type="ECO:0000313" key="3">
    <source>
        <dbReference type="Proteomes" id="UP001168877"/>
    </source>
</evidence>
<dbReference type="AlphaFoldDB" id="A0AA39S2X5"/>
<dbReference type="EMBL" id="JAUESC010000383">
    <property type="protein sequence ID" value="KAK0584418.1"/>
    <property type="molecule type" value="Genomic_DNA"/>
</dbReference>
<feature type="region of interest" description="Disordered" evidence="1">
    <location>
        <begin position="184"/>
        <end position="205"/>
    </location>
</feature>
<gene>
    <name evidence="2" type="ORF">LWI29_012930</name>
</gene>
<sequence length="221" mass="23670">MRSVVQFESGIDIDSIPDISIVGNAGCRQWIVSPQGSSVDDGVEEEAVVAVGLSEKVSQSAKGEPSGPATNRESGQSEAATNRERRRLGNLLALLLNYPQKKILLSLWRLRLRIPSLILILVVQAGSVKEEPVSLVPVVGPTDPNFWRDPFLVSGSSPEPMSEDPIVPSSKAGGTPRVIPIEANAEGSVHVRPRPSSEDRVSWEAVGQDFTSTGVEVDLLS</sequence>